<evidence type="ECO:0000259" key="14">
    <source>
        <dbReference type="PROSITE" id="PS50011"/>
    </source>
</evidence>
<evidence type="ECO:0000256" key="9">
    <source>
        <dbReference type="ARBA" id="ARBA00022786"/>
    </source>
</evidence>
<evidence type="ECO:0000256" key="13">
    <source>
        <dbReference type="SAM" id="MobiDB-lite"/>
    </source>
</evidence>
<dbReference type="AlphaFoldDB" id="A0ABD3BY38"/>
<dbReference type="SUPFAM" id="SSF52402">
    <property type="entry name" value="Adenine nucleotide alpha hydrolases-like"/>
    <property type="match status" value="1"/>
</dbReference>
<name>A0ABD3BY38_9LAMI</name>
<protein>
    <recommendedName>
        <fullName evidence="4">RING-type E3 ubiquitin transferase</fullName>
        <ecNumber evidence="4">2.3.2.27</ecNumber>
    </recommendedName>
</protein>
<dbReference type="GO" id="GO:0016301">
    <property type="term" value="F:kinase activity"/>
    <property type="evidence" value="ECO:0007669"/>
    <property type="project" value="UniProtKB-KW"/>
</dbReference>
<dbReference type="SUPFAM" id="SSF56112">
    <property type="entry name" value="Protein kinase-like (PK-like)"/>
    <property type="match status" value="1"/>
</dbReference>
<proteinExistence type="predicted"/>
<keyword evidence="9" id="KW-0833">Ubl conjugation pathway</keyword>
<feature type="binding site" evidence="11">
    <location>
        <position position="540"/>
    </location>
    <ligand>
        <name>ATP</name>
        <dbReference type="ChEBI" id="CHEBI:30616"/>
    </ligand>
</feature>
<evidence type="ECO:0000256" key="4">
    <source>
        <dbReference type="ARBA" id="ARBA00012483"/>
    </source>
</evidence>
<dbReference type="InterPro" id="IPR013083">
    <property type="entry name" value="Znf_RING/FYVE/PHD"/>
</dbReference>
<dbReference type="InterPro" id="IPR000719">
    <property type="entry name" value="Prot_kinase_dom"/>
</dbReference>
<dbReference type="Gene3D" id="3.40.50.620">
    <property type="entry name" value="HUPs"/>
    <property type="match status" value="1"/>
</dbReference>
<dbReference type="Gene3D" id="1.10.510.10">
    <property type="entry name" value="Transferase(Phosphotransferase) domain 1"/>
    <property type="match status" value="1"/>
</dbReference>
<dbReference type="PANTHER" id="PTHR45647">
    <property type="entry name" value="OS02G0152300 PROTEIN"/>
    <property type="match status" value="1"/>
</dbReference>
<dbReference type="PROSITE" id="PS00107">
    <property type="entry name" value="PROTEIN_KINASE_ATP"/>
    <property type="match status" value="1"/>
</dbReference>
<evidence type="ECO:0000256" key="1">
    <source>
        <dbReference type="ARBA" id="ARBA00000900"/>
    </source>
</evidence>
<evidence type="ECO:0000256" key="11">
    <source>
        <dbReference type="PROSITE-ProRule" id="PRU10141"/>
    </source>
</evidence>
<dbReference type="CDD" id="cd16655">
    <property type="entry name" value="RING-Ubox_WDSUB1-like"/>
    <property type="match status" value="1"/>
</dbReference>
<evidence type="ECO:0000256" key="3">
    <source>
        <dbReference type="ARBA" id="ARBA00004906"/>
    </source>
</evidence>
<feature type="compositionally biased region" description="Polar residues" evidence="13">
    <location>
        <begin position="222"/>
        <end position="239"/>
    </location>
</feature>
<dbReference type="EC" id="2.3.2.27" evidence="4"/>
<dbReference type="InterPro" id="IPR017441">
    <property type="entry name" value="Protein_kinase_ATP_BS"/>
</dbReference>
<dbReference type="SMART" id="SM00504">
    <property type="entry name" value="Ubox"/>
    <property type="match status" value="1"/>
</dbReference>
<dbReference type="InterPro" id="IPR014729">
    <property type="entry name" value="Rossmann-like_a/b/a_fold"/>
</dbReference>
<dbReference type="Gene3D" id="3.30.40.10">
    <property type="entry name" value="Zinc/RING finger domain, C3HC4 (zinc finger)"/>
    <property type="match status" value="1"/>
</dbReference>
<accession>A0ABD3BY38</accession>
<gene>
    <name evidence="16" type="ORF">CASFOL_033539</name>
</gene>
<dbReference type="InterPro" id="IPR003613">
    <property type="entry name" value="Ubox_domain"/>
</dbReference>
<comment type="pathway">
    <text evidence="3">Protein modification; protein ubiquitination.</text>
</comment>
<dbReference type="GO" id="GO:0061630">
    <property type="term" value="F:ubiquitin protein ligase activity"/>
    <property type="evidence" value="ECO:0007669"/>
    <property type="project" value="UniProtKB-EC"/>
</dbReference>
<dbReference type="GO" id="GO:0005524">
    <property type="term" value="F:ATP binding"/>
    <property type="evidence" value="ECO:0007669"/>
    <property type="project" value="UniProtKB-UniRule"/>
</dbReference>
<dbReference type="EMBL" id="JAVIJP010000060">
    <property type="protein sequence ID" value="KAL3622128.1"/>
    <property type="molecule type" value="Genomic_DNA"/>
</dbReference>
<dbReference type="SMART" id="SM00220">
    <property type="entry name" value="S_TKc"/>
    <property type="match status" value="1"/>
</dbReference>
<comment type="function">
    <text evidence="2">Functions as an E3 ubiquitin ligase.</text>
</comment>
<feature type="region of interest" description="Disordered" evidence="13">
    <location>
        <begin position="221"/>
        <end position="252"/>
    </location>
</feature>
<feature type="domain" description="Protein kinase" evidence="14">
    <location>
        <begin position="513"/>
        <end position="783"/>
    </location>
</feature>
<evidence type="ECO:0000256" key="10">
    <source>
        <dbReference type="ARBA" id="ARBA00022840"/>
    </source>
</evidence>
<organism evidence="16 17">
    <name type="scientific">Castilleja foliolosa</name>
    <dbReference type="NCBI Taxonomy" id="1961234"/>
    <lineage>
        <taxon>Eukaryota</taxon>
        <taxon>Viridiplantae</taxon>
        <taxon>Streptophyta</taxon>
        <taxon>Embryophyta</taxon>
        <taxon>Tracheophyta</taxon>
        <taxon>Spermatophyta</taxon>
        <taxon>Magnoliopsida</taxon>
        <taxon>eudicotyledons</taxon>
        <taxon>Gunneridae</taxon>
        <taxon>Pentapetalae</taxon>
        <taxon>asterids</taxon>
        <taxon>lamiids</taxon>
        <taxon>Lamiales</taxon>
        <taxon>Orobanchaceae</taxon>
        <taxon>Pedicularideae</taxon>
        <taxon>Castillejinae</taxon>
        <taxon>Castilleja</taxon>
    </lineage>
</organism>
<dbReference type="InterPro" id="IPR051348">
    <property type="entry name" value="U-box_ubiquitin_ligases"/>
</dbReference>
<dbReference type="Proteomes" id="UP001632038">
    <property type="component" value="Unassembled WGS sequence"/>
</dbReference>
<reference evidence="17" key="1">
    <citation type="journal article" date="2024" name="IScience">
        <title>Strigolactones Initiate the Formation of Haustorium-like Structures in Castilleja.</title>
        <authorList>
            <person name="Buerger M."/>
            <person name="Peterson D."/>
            <person name="Chory J."/>
        </authorList>
    </citation>
    <scope>NUCLEOTIDE SEQUENCE [LARGE SCALE GENOMIC DNA]</scope>
</reference>
<evidence type="ECO:0000313" key="16">
    <source>
        <dbReference type="EMBL" id="KAL3622128.1"/>
    </source>
</evidence>
<dbReference type="Pfam" id="PF04564">
    <property type="entry name" value="U-box"/>
    <property type="match status" value="1"/>
</dbReference>
<keyword evidence="12" id="KW-0175">Coiled coil</keyword>
<feature type="compositionally biased region" description="Low complexity" evidence="13">
    <location>
        <begin position="294"/>
        <end position="308"/>
    </location>
</feature>
<comment type="caution">
    <text evidence="16">The sequence shown here is derived from an EMBL/GenBank/DDBJ whole genome shotgun (WGS) entry which is preliminary data.</text>
</comment>
<comment type="catalytic activity">
    <reaction evidence="1">
        <text>S-ubiquitinyl-[E2 ubiquitin-conjugating enzyme]-L-cysteine + [acceptor protein]-L-lysine = [E2 ubiquitin-conjugating enzyme]-L-cysteine + N(6)-ubiquitinyl-[acceptor protein]-L-lysine.</text>
        <dbReference type="EC" id="2.3.2.27"/>
    </reaction>
</comment>
<dbReference type="PROSITE" id="PS00108">
    <property type="entry name" value="PROTEIN_KINASE_ST"/>
    <property type="match status" value="1"/>
</dbReference>
<dbReference type="PROSITE" id="PS50011">
    <property type="entry name" value="PROTEIN_KINASE_DOM"/>
    <property type="match status" value="1"/>
</dbReference>
<feature type="domain" description="U-box" evidence="15">
    <location>
        <begin position="799"/>
        <end position="869"/>
    </location>
</feature>
<feature type="coiled-coil region" evidence="12">
    <location>
        <begin position="387"/>
        <end position="487"/>
    </location>
</feature>
<dbReference type="InterPro" id="IPR008271">
    <property type="entry name" value="Ser/Thr_kinase_AS"/>
</dbReference>
<keyword evidence="17" id="KW-1185">Reference proteome</keyword>
<evidence type="ECO:0000256" key="5">
    <source>
        <dbReference type="ARBA" id="ARBA00022527"/>
    </source>
</evidence>
<dbReference type="InterPro" id="IPR001245">
    <property type="entry name" value="Ser-Thr/Tyr_kinase_cat_dom"/>
</dbReference>
<keyword evidence="7 11" id="KW-0547">Nucleotide-binding</keyword>
<evidence type="ECO:0000313" key="17">
    <source>
        <dbReference type="Proteomes" id="UP001632038"/>
    </source>
</evidence>
<evidence type="ECO:0000256" key="8">
    <source>
        <dbReference type="ARBA" id="ARBA00022777"/>
    </source>
</evidence>
<dbReference type="Pfam" id="PF07714">
    <property type="entry name" value="PK_Tyr_Ser-Thr"/>
    <property type="match status" value="1"/>
</dbReference>
<evidence type="ECO:0000256" key="6">
    <source>
        <dbReference type="ARBA" id="ARBA00022679"/>
    </source>
</evidence>
<keyword evidence="8" id="KW-0418">Kinase</keyword>
<dbReference type="PROSITE" id="PS51698">
    <property type="entry name" value="U_BOX"/>
    <property type="match status" value="1"/>
</dbReference>
<dbReference type="PANTHER" id="PTHR45647:SF100">
    <property type="entry name" value="U-BOX DOMAIN-CONTAINING PROTEIN 33"/>
    <property type="match status" value="1"/>
</dbReference>
<evidence type="ECO:0000259" key="15">
    <source>
        <dbReference type="PROSITE" id="PS51698"/>
    </source>
</evidence>
<evidence type="ECO:0000256" key="2">
    <source>
        <dbReference type="ARBA" id="ARBA00003861"/>
    </source>
</evidence>
<dbReference type="InterPro" id="IPR011009">
    <property type="entry name" value="Kinase-like_dom_sf"/>
</dbReference>
<evidence type="ECO:0000256" key="12">
    <source>
        <dbReference type="SAM" id="Coils"/>
    </source>
</evidence>
<sequence length="869" mass="97498">MAMVEIQQPIQKIKCSEIDLFNFNLRSSESMGAEVAIEKKSVPKTTPSPGVKEEMMFVALGKDAKESESVLTWALHKSRGMRICILHVHQPAKKITSMDCKVSISLMEEHLVKAHCEIERQETQKILDKYIRICDQAGVQAEKLCIEMGSVEKGIVQLISEHGIKWLVMGAAANKSYSKKMKEPKSKKAIHVCKAAPSFCHIWFICKGDLILTRESKVGGVNTETESPPFQASPIAESTDSLKSHSTEDGVNGQITFRNSAMNYRRTKSEVHEIQILAPNPEGNSEFDSLSKRSPSVSSHFSTRSSTSIEDLQNDEDHCRSSVASDVIVNTSLKQNVSDEQYGRLEKFVAEAESSRKEAYDESVRRQKAESDIIDAIRKAKSSKTLRAEELKRRREFEEELARSNEEVEKMKIQLGEITKELKAAQEQKLSLESQIAGSDKTAEDLEQKMFSAVELLIKYKQERDELQVLRDNALRAAEEMKEKQAEEASCSSVSQFFSEFSFLEIEEATSNFSQGLKIGEGGYGSIYRGSLRHTEVAIKMLHPNSSQGPFGFQQEVNILSKLRHPNIVTLIGACPEAWALIYEYLPNGSLEDRLNCKDNTPPLSWKTRLRIAADLCSALVFLHSCRPQGIVHGDLKPANILLDANFVCKLVDFGICRELQKHEFSKYDRTLFHNTSPEETSVHMDPDFIASGELTSKSDVYSFGLILLRLLTGQPALGIARKVQYALDKGDLKDLLDSTAGDWPFVQAKQLAHLALDCADVNNRVRPDLASEVWRVLKNMKVSCGVSCLRFGCEKRSVIPAYFICPIFQEIMQDPVAAADGFTYESEALKGWLESQDTSPMTNLKLTHRDFVPNHAIRSAIQEWLHKS</sequence>
<dbReference type="CDD" id="cd01989">
    <property type="entry name" value="USP_STK_Ubox_N"/>
    <property type="match status" value="1"/>
</dbReference>
<dbReference type="FunFam" id="3.30.200.20:FF:000162">
    <property type="entry name" value="Adenine nucleotide alpha hydrolase-like domain kinase"/>
    <property type="match status" value="1"/>
</dbReference>
<evidence type="ECO:0000256" key="7">
    <source>
        <dbReference type="ARBA" id="ARBA00022741"/>
    </source>
</evidence>
<feature type="region of interest" description="Disordered" evidence="13">
    <location>
        <begin position="280"/>
        <end position="315"/>
    </location>
</feature>
<dbReference type="SUPFAM" id="SSF57850">
    <property type="entry name" value="RING/U-box"/>
    <property type="match status" value="1"/>
</dbReference>
<keyword evidence="5" id="KW-0723">Serine/threonine-protein kinase</keyword>
<dbReference type="Gene3D" id="3.30.200.20">
    <property type="entry name" value="Phosphorylase Kinase, domain 1"/>
    <property type="match status" value="1"/>
</dbReference>
<keyword evidence="6" id="KW-0808">Transferase</keyword>
<keyword evidence="10 11" id="KW-0067">ATP-binding</keyword>